<evidence type="ECO:0000313" key="10">
    <source>
        <dbReference type="Proteomes" id="UP000193144"/>
    </source>
</evidence>
<feature type="non-terminal residue" evidence="9">
    <location>
        <position position="307"/>
    </location>
</feature>
<evidence type="ECO:0000256" key="6">
    <source>
        <dbReference type="SAM" id="MobiDB-lite"/>
    </source>
</evidence>
<comment type="caution">
    <text evidence="9">The sequence shown here is derived from an EMBL/GenBank/DDBJ whole genome shotgun (WGS) entry which is preliminary data.</text>
</comment>
<dbReference type="PROSITE" id="PS50013">
    <property type="entry name" value="CHROMO_2"/>
    <property type="match status" value="1"/>
</dbReference>
<dbReference type="SUPFAM" id="SSF54160">
    <property type="entry name" value="Chromo domain-like"/>
    <property type="match status" value="1"/>
</dbReference>
<evidence type="ECO:0000256" key="4">
    <source>
        <dbReference type="ARBA" id="ARBA00022833"/>
    </source>
</evidence>
<dbReference type="PROSITE" id="PS00518">
    <property type="entry name" value="ZF_RING_1"/>
    <property type="match status" value="1"/>
</dbReference>
<reference evidence="9 10" key="1">
    <citation type="submission" date="2016-07" db="EMBL/GenBank/DDBJ databases">
        <title>Pervasive Adenine N6-methylation of Active Genes in Fungi.</title>
        <authorList>
            <consortium name="DOE Joint Genome Institute"/>
            <person name="Mondo S.J."/>
            <person name="Dannebaum R.O."/>
            <person name="Kuo R.C."/>
            <person name="Labutti K."/>
            <person name="Haridas S."/>
            <person name="Kuo A."/>
            <person name="Salamov A."/>
            <person name="Ahrendt S.R."/>
            <person name="Lipzen A."/>
            <person name="Sullivan W."/>
            <person name="Andreopoulos W.B."/>
            <person name="Clum A."/>
            <person name="Lindquist E."/>
            <person name="Daum C."/>
            <person name="Ramamoorthy G.K."/>
            <person name="Gryganskyi A."/>
            <person name="Culley D."/>
            <person name="Magnuson J.K."/>
            <person name="James T.Y."/>
            <person name="O'Malley M.A."/>
            <person name="Stajich J.E."/>
            <person name="Spatafora J.W."/>
            <person name="Visel A."/>
            <person name="Grigoriev I.V."/>
        </authorList>
    </citation>
    <scope>NUCLEOTIDE SEQUENCE [LARGE SCALE GENOMIC DNA]</scope>
    <source>
        <strain evidence="9 10">CBS 115471</strain>
    </source>
</reference>
<comment type="subunit">
    <text evidence="1">Component of the NuA4 histone acetyltransferase complex.</text>
</comment>
<dbReference type="InterPro" id="IPR000953">
    <property type="entry name" value="Chromo/chromo_shadow_dom"/>
</dbReference>
<dbReference type="OrthoDB" id="6105938at2759"/>
<dbReference type="Gene3D" id="3.30.40.10">
    <property type="entry name" value="Zinc/RING finger domain, C3HC4 (zinc finger)"/>
    <property type="match status" value="1"/>
</dbReference>
<evidence type="ECO:0000259" key="7">
    <source>
        <dbReference type="PROSITE" id="PS50013"/>
    </source>
</evidence>
<feature type="region of interest" description="Disordered" evidence="6">
    <location>
        <begin position="1"/>
        <end position="23"/>
    </location>
</feature>
<dbReference type="InterPro" id="IPR016197">
    <property type="entry name" value="Chromo-like_dom_sf"/>
</dbReference>
<gene>
    <name evidence="9" type="ORF">BCR34DRAFT_463408</name>
</gene>
<evidence type="ECO:0000256" key="3">
    <source>
        <dbReference type="ARBA" id="ARBA00022771"/>
    </source>
</evidence>
<evidence type="ECO:0008006" key="11">
    <source>
        <dbReference type="Google" id="ProtNLM"/>
    </source>
</evidence>
<proteinExistence type="predicted"/>
<evidence type="ECO:0000256" key="2">
    <source>
        <dbReference type="ARBA" id="ARBA00022723"/>
    </source>
</evidence>
<evidence type="ECO:0000256" key="5">
    <source>
        <dbReference type="PROSITE-ProRule" id="PRU00175"/>
    </source>
</evidence>
<feature type="domain" description="RING-type" evidence="8">
    <location>
        <begin position="43"/>
        <end position="87"/>
    </location>
</feature>
<dbReference type="Pfam" id="PF13445">
    <property type="entry name" value="zf-RING_UBOX"/>
    <property type="match status" value="1"/>
</dbReference>
<protein>
    <recommendedName>
        <fullName evidence="11">RING-type domain-containing protein</fullName>
    </recommendedName>
</protein>
<dbReference type="InterPro" id="IPR001841">
    <property type="entry name" value="Znf_RING"/>
</dbReference>
<sequence length="307" mass="35471">TSPRKRTPPPEEAPPRNPRAGPCPHTVTAIRTRPQLAKANQRCPVCLEDYFDTPPSGFTIIPVKLACQHIFCRSCIETHRCNKLTCPFPWCEAQFPIQPGVCDLCAYWERAHCIEPLLLTVRAREMTNSIETALNELAETDSFFKISKLHKRRLLKYIRDTLFECEWQYHSGCDLAELLDPFLIAVDAAEVLAWYGRHLMAPAPNPRLFPVRANDPDDYPPGQEPWIAAFFRQWALEYEKENGEVKQGWGAWNMKRTTTMNATPADADSEDRWGWPFKRLIAHKIEDGKTMYLVKWVGRRFAPTWQE</sequence>
<name>A0A1Y1ZFK0_9PLEO</name>
<dbReference type="InterPro" id="IPR027370">
    <property type="entry name" value="Znf-RING_euk"/>
</dbReference>
<dbReference type="PROSITE" id="PS50089">
    <property type="entry name" value="ZF_RING_2"/>
    <property type="match status" value="1"/>
</dbReference>
<feature type="domain" description="Chromo" evidence="7">
    <location>
        <begin position="275"/>
        <end position="307"/>
    </location>
</feature>
<dbReference type="GO" id="GO:0008270">
    <property type="term" value="F:zinc ion binding"/>
    <property type="evidence" value="ECO:0007669"/>
    <property type="project" value="UniProtKB-KW"/>
</dbReference>
<dbReference type="GO" id="GO:0006338">
    <property type="term" value="P:chromatin remodeling"/>
    <property type="evidence" value="ECO:0007669"/>
    <property type="project" value="UniProtKB-ARBA"/>
</dbReference>
<evidence type="ECO:0000313" key="9">
    <source>
        <dbReference type="EMBL" id="ORY08747.1"/>
    </source>
</evidence>
<dbReference type="AlphaFoldDB" id="A0A1Y1ZFK0"/>
<keyword evidence="3 5" id="KW-0863">Zinc-finger</keyword>
<keyword evidence="4" id="KW-0862">Zinc</keyword>
<dbReference type="InterPro" id="IPR017907">
    <property type="entry name" value="Znf_RING_CS"/>
</dbReference>
<dbReference type="CDD" id="cd00024">
    <property type="entry name" value="CD_CSD"/>
    <property type="match status" value="1"/>
</dbReference>
<evidence type="ECO:0000259" key="8">
    <source>
        <dbReference type="PROSITE" id="PS50089"/>
    </source>
</evidence>
<feature type="non-terminal residue" evidence="9">
    <location>
        <position position="1"/>
    </location>
</feature>
<dbReference type="EMBL" id="MCFA01000096">
    <property type="protein sequence ID" value="ORY08747.1"/>
    <property type="molecule type" value="Genomic_DNA"/>
</dbReference>
<keyword evidence="10" id="KW-1185">Reference proteome</keyword>
<dbReference type="InterPro" id="IPR013083">
    <property type="entry name" value="Znf_RING/FYVE/PHD"/>
</dbReference>
<dbReference type="SUPFAM" id="SSF57850">
    <property type="entry name" value="RING/U-box"/>
    <property type="match status" value="1"/>
</dbReference>
<dbReference type="Proteomes" id="UP000193144">
    <property type="component" value="Unassembled WGS sequence"/>
</dbReference>
<evidence type="ECO:0000256" key="1">
    <source>
        <dbReference type="ARBA" id="ARBA00011353"/>
    </source>
</evidence>
<organism evidence="9 10">
    <name type="scientific">Clohesyomyces aquaticus</name>
    <dbReference type="NCBI Taxonomy" id="1231657"/>
    <lineage>
        <taxon>Eukaryota</taxon>
        <taxon>Fungi</taxon>
        <taxon>Dikarya</taxon>
        <taxon>Ascomycota</taxon>
        <taxon>Pezizomycotina</taxon>
        <taxon>Dothideomycetes</taxon>
        <taxon>Pleosporomycetidae</taxon>
        <taxon>Pleosporales</taxon>
        <taxon>Lindgomycetaceae</taxon>
        <taxon>Clohesyomyces</taxon>
    </lineage>
</organism>
<keyword evidence="2" id="KW-0479">Metal-binding</keyword>
<accession>A0A1Y1ZFK0</accession>